<protein>
    <submittedName>
        <fullName evidence="1">BQ2448_7681 protein</fullName>
    </submittedName>
</protein>
<dbReference type="STRING" id="269621.A0A238FLK2"/>
<dbReference type="InterPro" id="IPR027706">
    <property type="entry name" value="PGP_Pase"/>
</dbReference>
<evidence type="ECO:0000313" key="2">
    <source>
        <dbReference type="Proteomes" id="UP000198372"/>
    </source>
</evidence>
<accession>A0A238FLK2</accession>
<dbReference type="Pfam" id="PF09419">
    <property type="entry name" value="PGP_phosphatase"/>
    <property type="match status" value="1"/>
</dbReference>
<dbReference type="Proteomes" id="UP000198372">
    <property type="component" value="Unassembled WGS sequence"/>
</dbReference>
<name>A0A238FLK2_9BASI</name>
<sequence length="438" mass="48518">MPNWPGIAAALQAVVRPSILQPRLRVPSIAALDFQEFKRRGVVGVVVDKDNCLTKPMDDELVLPLRPAWQALLTTFGTANVLVVSNSAGTSKDPLLLQVSKIVQPNLESCGDNQLRGMQAASVSRNLLVPVLVHPTPKPGTKCAKQVADYFAQLQQSQSSHIAQPSRPTTSYPIVWSKQGRVLASAFAQRRHFESRPPALNPPRGSLILVIGDRVTTDMILARRIAGTNTAQGRIETISILTTNLHEREGLGTVLMRTVENLVVRIVEGRRRRSQIREVPDGGQVLGEEEVIVTLPSDRMKSSRADERWEECTILTTTAEQVPIRDRSADSDSKLLARTGWKRFLPRPPRRLVQAFSLRSIVSTLHFQISRLISTWTPPPPPQIEGAYKTPLGDEYRRDSSSSNPTHLWRAVSNKAVDAADRVVRNGEAAIDGLRRRL</sequence>
<gene>
    <name evidence="1" type="ORF">BQ2448_7681</name>
</gene>
<proteinExistence type="predicted"/>
<dbReference type="AlphaFoldDB" id="A0A238FLK2"/>
<reference evidence="2" key="1">
    <citation type="submission" date="2016-09" db="EMBL/GenBank/DDBJ databases">
        <authorList>
            <person name="Jeantristanb JTB J.-T."/>
            <person name="Ricardo R."/>
        </authorList>
    </citation>
    <scope>NUCLEOTIDE SEQUENCE [LARGE SCALE GENOMIC DNA]</scope>
</reference>
<evidence type="ECO:0000313" key="1">
    <source>
        <dbReference type="EMBL" id="SCV74652.1"/>
    </source>
</evidence>
<dbReference type="OrthoDB" id="198652at2759"/>
<keyword evidence="2" id="KW-1185">Reference proteome</keyword>
<dbReference type="GO" id="GO:0008962">
    <property type="term" value="F:phosphatidylglycerophosphatase activity"/>
    <property type="evidence" value="ECO:0007669"/>
    <property type="project" value="InterPro"/>
</dbReference>
<dbReference type="EMBL" id="FMSP01000023">
    <property type="protein sequence ID" value="SCV74652.1"/>
    <property type="molecule type" value="Genomic_DNA"/>
</dbReference>
<organism evidence="1 2">
    <name type="scientific">Microbotryum intermedium</name>
    <dbReference type="NCBI Taxonomy" id="269621"/>
    <lineage>
        <taxon>Eukaryota</taxon>
        <taxon>Fungi</taxon>
        <taxon>Dikarya</taxon>
        <taxon>Basidiomycota</taxon>
        <taxon>Pucciniomycotina</taxon>
        <taxon>Microbotryomycetes</taxon>
        <taxon>Microbotryales</taxon>
        <taxon>Microbotryaceae</taxon>
        <taxon>Microbotryum</taxon>
    </lineage>
</organism>